<accession>A0A6N2LF92</accession>
<organism evidence="1">
    <name type="scientific">Salix viminalis</name>
    <name type="common">Common osier</name>
    <name type="synonym">Basket willow</name>
    <dbReference type="NCBI Taxonomy" id="40686"/>
    <lineage>
        <taxon>Eukaryota</taxon>
        <taxon>Viridiplantae</taxon>
        <taxon>Streptophyta</taxon>
        <taxon>Embryophyta</taxon>
        <taxon>Tracheophyta</taxon>
        <taxon>Spermatophyta</taxon>
        <taxon>Magnoliopsida</taxon>
        <taxon>eudicotyledons</taxon>
        <taxon>Gunneridae</taxon>
        <taxon>Pentapetalae</taxon>
        <taxon>rosids</taxon>
        <taxon>fabids</taxon>
        <taxon>Malpighiales</taxon>
        <taxon>Salicaceae</taxon>
        <taxon>Saliceae</taxon>
        <taxon>Salix</taxon>
    </lineage>
</organism>
<sequence length="161" mass="18815">MRLKRGQETPFHHYFDKILQDVFDVGTYTPKKLNICLMTATKFFLKSRTLYSAIKMGYLWKPCKHLTSLLLYQKDLYSAIKMVMLILLIDNATDGMWKIGGAGKYSLNQDHREEFVARRDTWSADYSMNEEDSELLVNWLSSFGEEAIAYNDMTFSSTDKY</sequence>
<evidence type="ECO:0000313" key="1">
    <source>
        <dbReference type="EMBL" id="VFU39775.1"/>
    </source>
</evidence>
<reference evidence="1" key="1">
    <citation type="submission" date="2019-03" db="EMBL/GenBank/DDBJ databases">
        <authorList>
            <person name="Mank J."/>
            <person name="Almeida P."/>
        </authorList>
    </citation>
    <scope>NUCLEOTIDE SEQUENCE</scope>
    <source>
        <strain evidence="1">78183</strain>
    </source>
</reference>
<protein>
    <submittedName>
        <fullName evidence="1">Uncharacterized protein</fullName>
    </submittedName>
</protein>
<dbReference type="AlphaFoldDB" id="A0A6N2LF92"/>
<proteinExistence type="predicted"/>
<name>A0A6N2LF92_SALVM</name>
<dbReference type="EMBL" id="CAADRP010001532">
    <property type="protein sequence ID" value="VFU39775.1"/>
    <property type="molecule type" value="Genomic_DNA"/>
</dbReference>
<gene>
    <name evidence="1" type="ORF">SVIM_LOCUS223138</name>
</gene>